<dbReference type="PROSITE" id="PS51820">
    <property type="entry name" value="PA14"/>
    <property type="match status" value="1"/>
</dbReference>
<keyword evidence="1" id="KW-0732">Signal</keyword>
<dbReference type="SUPFAM" id="SSF56988">
    <property type="entry name" value="Anthrax protective antigen"/>
    <property type="match status" value="1"/>
</dbReference>
<evidence type="ECO:0000313" key="4">
    <source>
        <dbReference type="Proteomes" id="UP000000707"/>
    </source>
</evidence>
<dbReference type="InterPro" id="IPR037524">
    <property type="entry name" value="PA14/GLEYA"/>
</dbReference>
<protein>
    <recommendedName>
        <fullName evidence="2">PA14 domain-containing protein</fullName>
    </recommendedName>
</protein>
<dbReference type="InterPro" id="IPR018871">
    <property type="entry name" value="GLEYA_adhesin_domain"/>
</dbReference>
<dbReference type="Proteomes" id="UP000000707">
    <property type="component" value="Unassembled WGS sequence"/>
</dbReference>
<name>G3BEZ3_CANTC</name>
<evidence type="ECO:0000313" key="3">
    <source>
        <dbReference type="EMBL" id="EGV59970.1"/>
    </source>
</evidence>
<dbReference type="OrthoDB" id="4026289at2759"/>
<sequence length="220" mass="23702">MLPKLLLIGSLSLPLVLGYSGCSPPSTNSGLAVDYFDEVAFYQDSYAYLATIDGLTPDYTKYGVEDIDITITGIPDVSSATANSTTYYQDVYDRSTNVIKFGLRLSGYFRAPEDGTYTFAFTAAEDYISMNIGGASGDLDCCTNPNELSAAGAQIKANGTNTDYALSSASAKVQLKAGQYYPVKILYYNESPNQARMSFQVTCPNGTVATDDIPCNRIGW</sequence>
<proteinExistence type="predicted"/>
<dbReference type="HOGENOM" id="CLU_098504_0_0_1"/>
<reference evidence="3 4" key="1">
    <citation type="journal article" date="2011" name="Proc. Natl. Acad. Sci. U.S.A.">
        <title>Comparative genomics of xylose-fermenting fungi for enhanced biofuel production.</title>
        <authorList>
            <person name="Wohlbach D.J."/>
            <person name="Kuo A."/>
            <person name="Sato T.K."/>
            <person name="Potts K.M."/>
            <person name="Salamov A.A."/>
            <person name="LaButti K.M."/>
            <person name="Sun H."/>
            <person name="Clum A."/>
            <person name="Pangilinan J.L."/>
            <person name="Lindquist E.A."/>
            <person name="Lucas S."/>
            <person name="Lapidus A."/>
            <person name="Jin M."/>
            <person name="Gunawan C."/>
            <person name="Balan V."/>
            <person name="Dale B.E."/>
            <person name="Jeffries T.W."/>
            <person name="Zinkel R."/>
            <person name="Barry K.W."/>
            <person name="Grigoriev I.V."/>
            <person name="Gasch A.P."/>
        </authorList>
    </citation>
    <scope>NUCLEOTIDE SEQUENCE [LARGE SCALE GENOMIC DNA]</scope>
    <source>
        <strain evidence="4">ATCC 10573 / BCRC 21748 / CBS 615 / JCM 9827 / NBRC 10315 / NRRL Y-1498 / VKM Y-70</strain>
    </source>
</reference>
<feature type="signal peptide" evidence="1">
    <location>
        <begin position="1"/>
        <end position="18"/>
    </location>
</feature>
<dbReference type="EMBL" id="GL996528">
    <property type="protein sequence ID" value="EGV59970.1"/>
    <property type="molecule type" value="Genomic_DNA"/>
</dbReference>
<feature type="domain" description="PA14" evidence="2">
    <location>
        <begin position="26"/>
        <end position="216"/>
    </location>
</feature>
<evidence type="ECO:0000259" key="2">
    <source>
        <dbReference type="PROSITE" id="PS51820"/>
    </source>
</evidence>
<dbReference type="AlphaFoldDB" id="G3BEZ3"/>
<gene>
    <name evidence="3" type="ORF">CANTEDRAFT_136479</name>
</gene>
<dbReference type="InterPro" id="IPR011658">
    <property type="entry name" value="PA14_dom"/>
</dbReference>
<organism evidence="4">
    <name type="scientific">Candida tenuis (strain ATCC 10573 / BCRC 21748 / CBS 615 / JCM 9827 / NBRC 10315 / NRRL Y-1498 / VKM Y-70)</name>
    <name type="common">Yeast</name>
    <name type="synonym">Yamadazyma tenuis</name>
    <dbReference type="NCBI Taxonomy" id="590646"/>
    <lineage>
        <taxon>Eukaryota</taxon>
        <taxon>Fungi</taxon>
        <taxon>Dikarya</taxon>
        <taxon>Ascomycota</taxon>
        <taxon>Saccharomycotina</taxon>
        <taxon>Pichiomycetes</taxon>
        <taxon>Debaryomycetaceae</taxon>
        <taxon>Yamadazyma</taxon>
    </lineage>
</organism>
<keyword evidence="4" id="KW-1185">Reference proteome</keyword>
<evidence type="ECO:0000256" key="1">
    <source>
        <dbReference type="SAM" id="SignalP"/>
    </source>
</evidence>
<dbReference type="SMART" id="SM00758">
    <property type="entry name" value="PA14"/>
    <property type="match status" value="1"/>
</dbReference>
<accession>G3BEZ3</accession>
<feature type="chain" id="PRO_5003442859" description="PA14 domain-containing protein" evidence="1">
    <location>
        <begin position="19"/>
        <end position="220"/>
    </location>
</feature>
<dbReference type="Gene3D" id="2.60.120.1560">
    <property type="match status" value="1"/>
</dbReference>
<dbReference type="Pfam" id="PF10528">
    <property type="entry name" value="GLEYA"/>
    <property type="match status" value="1"/>
</dbReference>